<sequence length="75" mass="8772">MCMEAYLQGQDLWELVTDADAGIPIDIPEHAESRRKRKWKIKFGKTLFALRTSISKEFIDHVHDISSPKKVWDML</sequence>
<reference evidence="2" key="1">
    <citation type="journal article" date="2023" name="G3 (Bethesda)">
        <title>Genome assembly and association tests identify interacting loci associated with vigor, precocity, and sex in interspecific pistachio rootstocks.</title>
        <authorList>
            <person name="Palmer W."/>
            <person name="Jacygrad E."/>
            <person name="Sagayaradj S."/>
            <person name="Cavanaugh K."/>
            <person name="Han R."/>
            <person name="Bertier L."/>
            <person name="Beede B."/>
            <person name="Kafkas S."/>
            <person name="Golino D."/>
            <person name="Preece J."/>
            <person name="Michelmore R."/>
        </authorList>
    </citation>
    <scope>NUCLEOTIDE SEQUENCE [LARGE SCALE GENOMIC DNA]</scope>
</reference>
<protein>
    <submittedName>
        <fullName evidence="1">Uncharacterized protein</fullName>
    </submittedName>
</protein>
<evidence type="ECO:0000313" key="2">
    <source>
        <dbReference type="Proteomes" id="UP001163603"/>
    </source>
</evidence>
<evidence type="ECO:0000313" key="1">
    <source>
        <dbReference type="EMBL" id="KAJ0017115.1"/>
    </source>
</evidence>
<gene>
    <name evidence="1" type="ORF">Pint_11128</name>
</gene>
<accession>A0ACC0XHZ6</accession>
<keyword evidence="2" id="KW-1185">Reference proteome</keyword>
<comment type="caution">
    <text evidence="1">The sequence shown here is derived from an EMBL/GenBank/DDBJ whole genome shotgun (WGS) entry which is preliminary data.</text>
</comment>
<dbReference type="EMBL" id="CM047747">
    <property type="protein sequence ID" value="KAJ0017115.1"/>
    <property type="molecule type" value="Genomic_DNA"/>
</dbReference>
<proteinExistence type="predicted"/>
<name>A0ACC0XHZ6_9ROSI</name>
<organism evidence="1 2">
    <name type="scientific">Pistacia integerrima</name>
    <dbReference type="NCBI Taxonomy" id="434235"/>
    <lineage>
        <taxon>Eukaryota</taxon>
        <taxon>Viridiplantae</taxon>
        <taxon>Streptophyta</taxon>
        <taxon>Embryophyta</taxon>
        <taxon>Tracheophyta</taxon>
        <taxon>Spermatophyta</taxon>
        <taxon>Magnoliopsida</taxon>
        <taxon>eudicotyledons</taxon>
        <taxon>Gunneridae</taxon>
        <taxon>Pentapetalae</taxon>
        <taxon>rosids</taxon>
        <taxon>malvids</taxon>
        <taxon>Sapindales</taxon>
        <taxon>Anacardiaceae</taxon>
        <taxon>Pistacia</taxon>
    </lineage>
</organism>
<dbReference type="Proteomes" id="UP001163603">
    <property type="component" value="Chromosome 12"/>
</dbReference>